<dbReference type="AlphaFoldDB" id="A0A8H4J4D1"/>
<sequence length="456" mass="51145">MGLVYRNALANIAATAARDGTVGCFFHRAPNLLEPLVITAKTDNATTHFATQSNAPNGLFGAHSPLYQRGWVIQEWYMAPRILHFGRDTVYWECISSAASEAFPVMDDSRRTKEVVELLSKASYRNLDAIQSASELMQAWSKLVQVYSKAQLMHSTDKLPAFSAIACEMAERWARLCPGEEVTYLAGMWSKFLPQQLLWTLTRPNNGWSTAPARPPGRSVAPSWSWVSVDMAVHTANWSPLETRAENNLMDVLESRVSPIGDDPFQEITDGFIRVACFLWKLPRDVMEKCEQCTAQNRIPISLSLRYDERENSLDELLAPRDHVYLAPILHQYSGGSKPDTSGKLEVRVAITGVILARNNNLRGQYIRIGCFALSVREMTSSTLSTGIQGATADGMWQYEFNIDAGRFFRMGEGYLEGLGLCGIDESDHEEESEHEKFGREKVPSFVSHMFMIKIV</sequence>
<dbReference type="EMBL" id="WWBZ02000002">
    <property type="protein sequence ID" value="KAF4312541.1"/>
    <property type="molecule type" value="Genomic_DNA"/>
</dbReference>
<accession>A0A8H4J4D1</accession>
<dbReference type="OrthoDB" id="2958217at2759"/>
<dbReference type="PANTHER" id="PTHR33112">
    <property type="entry name" value="DOMAIN PROTEIN, PUTATIVE-RELATED"/>
    <property type="match status" value="1"/>
</dbReference>
<dbReference type="Proteomes" id="UP000572817">
    <property type="component" value="Unassembled WGS sequence"/>
</dbReference>
<evidence type="ECO:0000313" key="2">
    <source>
        <dbReference type="Proteomes" id="UP000572817"/>
    </source>
</evidence>
<evidence type="ECO:0008006" key="3">
    <source>
        <dbReference type="Google" id="ProtNLM"/>
    </source>
</evidence>
<protein>
    <recommendedName>
        <fullName evidence="3">Heterokaryon incompatibility domain-containing protein</fullName>
    </recommendedName>
</protein>
<gene>
    <name evidence="1" type="ORF">GTA08_BOTSDO11913</name>
</gene>
<name>A0A8H4J4D1_9PEZI</name>
<evidence type="ECO:0000313" key="1">
    <source>
        <dbReference type="EMBL" id="KAF4312541.1"/>
    </source>
</evidence>
<reference evidence="1" key="1">
    <citation type="submission" date="2020-04" db="EMBL/GenBank/DDBJ databases">
        <title>Genome Assembly and Annotation of Botryosphaeria dothidea sdau 11-99, a Latent Pathogen of Apple Fruit Ring Rot in China.</title>
        <authorList>
            <person name="Yu C."/>
            <person name="Diao Y."/>
            <person name="Lu Q."/>
            <person name="Zhao J."/>
            <person name="Cui S."/>
            <person name="Peng C."/>
            <person name="He B."/>
            <person name="Liu H."/>
        </authorList>
    </citation>
    <scope>NUCLEOTIDE SEQUENCE [LARGE SCALE GENOMIC DNA]</scope>
    <source>
        <strain evidence="1">Sdau11-99</strain>
    </source>
</reference>
<proteinExistence type="predicted"/>
<organism evidence="1 2">
    <name type="scientific">Botryosphaeria dothidea</name>
    <dbReference type="NCBI Taxonomy" id="55169"/>
    <lineage>
        <taxon>Eukaryota</taxon>
        <taxon>Fungi</taxon>
        <taxon>Dikarya</taxon>
        <taxon>Ascomycota</taxon>
        <taxon>Pezizomycotina</taxon>
        <taxon>Dothideomycetes</taxon>
        <taxon>Dothideomycetes incertae sedis</taxon>
        <taxon>Botryosphaeriales</taxon>
        <taxon>Botryosphaeriaceae</taxon>
        <taxon>Botryosphaeria</taxon>
    </lineage>
</organism>
<comment type="caution">
    <text evidence="1">The sequence shown here is derived from an EMBL/GenBank/DDBJ whole genome shotgun (WGS) entry which is preliminary data.</text>
</comment>
<keyword evidence="2" id="KW-1185">Reference proteome</keyword>
<dbReference type="PANTHER" id="PTHR33112:SF10">
    <property type="entry name" value="TOL"/>
    <property type="match status" value="1"/>
</dbReference>